<accession>A0A6A5K4K6</accession>
<dbReference type="OrthoDB" id="4502494at2759"/>
<keyword evidence="3" id="KW-1185">Reference proteome</keyword>
<evidence type="ECO:0000256" key="1">
    <source>
        <dbReference type="SAM" id="MobiDB-lite"/>
    </source>
</evidence>
<evidence type="ECO:0000313" key="2">
    <source>
        <dbReference type="EMBL" id="KAF1828363.1"/>
    </source>
</evidence>
<feature type="region of interest" description="Disordered" evidence="1">
    <location>
        <begin position="70"/>
        <end position="93"/>
    </location>
</feature>
<dbReference type="EMBL" id="ML975562">
    <property type="protein sequence ID" value="KAF1828363.1"/>
    <property type="molecule type" value="Genomic_DNA"/>
</dbReference>
<name>A0A6A5K4K6_9PLEO</name>
<feature type="non-terminal residue" evidence="2">
    <location>
        <position position="93"/>
    </location>
</feature>
<evidence type="ECO:0000313" key="3">
    <source>
        <dbReference type="Proteomes" id="UP000800040"/>
    </source>
</evidence>
<organism evidence="2 3">
    <name type="scientific">Decorospora gaudefroyi</name>
    <dbReference type="NCBI Taxonomy" id="184978"/>
    <lineage>
        <taxon>Eukaryota</taxon>
        <taxon>Fungi</taxon>
        <taxon>Dikarya</taxon>
        <taxon>Ascomycota</taxon>
        <taxon>Pezizomycotina</taxon>
        <taxon>Dothideomycetes</taxon>
        <taxon>Pleosporomycetidae</taxon>
        <taxon>Pleosporales</taxon>
        <taxon>Pleosporineae</taxon>
        <taxon>Pleosporaceae</taxon>
        <taxon>Decorospora</taxon>
    </lineage>
</organism>
<dbReference type="Gene3D" id="2.40.70.10">
    <property type="entry name" value="Acid Proteases"/>
    <property type="match status" value="1"/>
</dbReference>
<dbReference type="AlphaFoldDB" id="A0A6A5K4K6"/>
<gene>
    <name evidence="2" type="ORF">BDW02DRAFT_469532</name>
</gene>
<proteinExistence type="predicted"/>
<dbReference type="InterPro" id="IPR021109">
    <property type="entry name" value="Peptidase_aspartic_dom_sf"/>
</dbReference>
<sequence>MTRVNVTFNNYNEQVLAYVTKLSGVQMILSTPWFQLHNPQVNWDTMSIVFNSDHCMRNCLHNHKPCMTASSRYRKHPTPPDYELKKTRHSKAP</sequence>
<reference evidence="2" key="1">
    <citation type="submission" date="2020-01" db="EMBL/GenBank/DDBJ databases">
        <authorList>
            <consortium name="DOE Joint Genome Institute"/>
            <person name="Haridas S."/>
            <person name="Albert R."/>
            <person name="Binder M."/>
            <person name="Bloem J."/>
            <person name="Labutti K."/>
            <person name="Salamov A."/>
            <person name="Andreopoulos B."/>
            <person name="Baker S.E."/>
            <person name="Barry K."/>
            <person name="Bills G."/>
            <person name="Bluhm B.H."/>
            <person name="Cannon C."/>
            <person name="Castanera R."/>
            <person name="Culley D.E."/>
            <person name="Daum C."/>
            <person name="Ezra D."/>
            <person name="Gonzalez J.B."/>
            <person name="Henrissat B."/>
            <person name="Kuo A."/>
            <person name="Liang C."/>
            <person name="Lipzen A."/>
            <person name="Lutzoni F."/>
            <person name="Magnuson J."/>
            <person name="Mondo S."/>
            <person name="Nolan M."/>
            <person name="Ohm R."/>
            <person name="Pangilinan J."/>
            <person name="Park H.-J."/>
            <person name="Ramirez L."/>
            <person name="Alfaro M."/>
            <person name="Sun H."/>
            <person name="Tritt A."/>
            <person name="Yoshinaga Y."/>
            <person name="Zwiers L.-H."/>
            <person name="Turgeon B.G."/>
            <person name="Goodwin S.B."/>
            <person name="Spatafora J.W."/>
            <person name="Crous P.W."/>
            <person name="Grigoriev I.V."/>
        </authorList>
    </citation>
    <scope>NUCLEOTIDE SEQUENCE</scope>
    <source>
        <strain evidence="2">P77</strain>
    </source>
</reference>
<dbReference type="Proteomes" id="UP000800040">
    <property type="component" value="Unassembled WGS sequence"/>
</dbReference>
<protein>
    <submittedName>
        <fullName evidence="2">Uncharacterized protein</fullName>
    </submittedName>
</protein>